<reference evidence="1" key="1">
    <citation type="submission" date="2022-11" db="EMBL/GenBank/DDBJ databases">
        <title>Centuries of genome instability and evolution in soft-shell clam transmissible cancer (bioRxiv).</title>
        <authorList>
            <person name="Hart S.F.M."/>
            <person name="Yonemitsu M.A."/>
            <person name="Giersch R.M."/>
            <person name="Beal B.F."/>
            <person name="Arriagada G."/>
            <person name="Davis B.W."/>
            <person name="Ostrander E.A."/>
            <person name="Goff S.P."/>
            <person name="Metzger M.J."/>
        </authorList>
    </citation>
    <scope>NUCLEOTIDE SEQUENCE</scope>
    <source>
        <strain evidence="1">MELC-2E11</strain>
        <tissue evidence="1">Siphon/mantle</tissue>
    </source>
</reference>
<evidence type="ECO:0000313" key="2">
    <source>
        <dbReference type="Proteomes" id="UP001164746"/>
    </source>
</evidence>
<name>A0ABY7F820_MYAAR</name>
<gene>
    <name evidence="1" type="ORF">MAR_032113</name>
</gene>
<dbReference type="Proteomes" id="UP001164746">
    <property type="component" value="Chromosome 10"/>
</dbReference>
<dbReference type="EMBL" id="CP111021">
    <property type="protein sequence ID" value="WAR17519.1"/>
    <property type="molecule type" value="Genomic_DNA"/>
</dbReference>
<proteinExistence type="predicted"/>
<organism evidence="1 2">
    <name type="scientific">Mya arenaria</name>
    <name type="common">Soft-shell clam</name>
    <dbReference type="NCBI Taxonomy" id="6604"/>
    <lineage>
        <taxon>Eukaryota</taxon>
        <taxon>Metazoa</taxon>
        <taxon>Spiralia</taxon>
        <taxon>Lophotrochozoa</taxon>
        <taxon>Mollusca</taxon>
        <taxon>Bivalvia</taxon>
        <taxon>Autobranchia</taxon>
        <taxon>Heteroconchia</taxon>
        <taxon>Euheterodonta</taxon>
        <taxon>Imparidentia</taxon>
        <taxon>Neoheterodontei</taxon>
        <taxon>Myida</taxon>
        <taxon>Myoidea</taxon>
        <taxon>Myidae</taxon>
        <taxon>Mya</taxon>
    </lineage>
</organism>
<evidence type="ECO:0000313" key="1">
    <source>
        <dbReference type="EMBL" id="WAR17519.1"/>
    </source>
</evidence>
<accession>A0ABY7F820</accession>
<keyword evidence="2" id="KW-1185">Reference proteome</keyword>
<protein>
    <submittedName>
        <fullName evidence="1">Uncharacterized protein</fullName>
    </submittedName>
</protein>
<sequence length="34" mass="3969">MFQATNFSDTTELQMVVVWLLLSDRRSQHVEGET</sequence>